<dbReference type="InterPro" id="IPR013226">
    <property type="entry name" value="Pal1"/>
</dbReference>
<feature type="compositionally biased region" description="Basic and acidic residues" evidence="1">
    <location>
        <begin position="89"/>
        <end position="102"/>
    </location>
</feature>
<gene>
    <name evidence="2" type="ORF">B0A48_16104</name>
</gene>
<organism evidence="2 3">
    <name type="scientific">Cryoendolithus antarcticus</name>
    <dbReference type="NCBI Taxonomy" id="1507870"/>
    <lineage>
        <taxon>Eukaryota</taxon>
        <taxon>Fungi</taxon>
        <taxon>Dikarya</taxon>
        <taxon>Ascomycota</taxon>
        <taxon>Pezizomycotina</taxon>
        <taxon>Dothideomycetes</taxon>
        <taxon>Dothideomycetidae</taxon>
        <taxon>Cladosporiales</taxon>
        <taxon>Cladosporiaceae</taxon>
        <taxon>Cryoendolithus</taxon>
    </lineage>
</organism>
<keyword evidence="3" id="KW-1185">Reference proteome</keyword>
<feature type="region of interest" description="Disordered" evidence="1">
    <location>
        <begin position="1"/>
        <end position="169"/>
    </location>
</feature>
<sequence length="381" mass="41768">MSHAIDSKSATAELIDPFNAPEPSAETGPGASFGSTFAGLPDRERTTTAATSKNPYHTAPPAKSGAQDSTRPLGARGSPPTKFPNFSEEPVHDRSARPHRTSDAAAALRNVDGGEGAVPSRRRGSSLAQRFPGDESHKPLDIIRRDSRKANRSPHLKKKSIQGPDVIDRLDPALGGRAYHHEGPYDAAAFARNRDPKTAPIAALGDSIAETLKATPRENIKDAVERHKPLDGVAVVPPGEPDQFGRRYDYEEGTDMMREGLNNEPGYKQWPGKEYDPEDLKGEAEPGFSLNRALKAHKIDDNGIEMEDHAAINRDYHRAERKGTLDARDPVTIAGDDRKYAELAHANDTDLHHNEMHRKGSIKQSLKQRIGSLRRKPDHDE</sequence>
<feature type="compositionally biased region" description="Basic and acidic residues" evidence="1">
    <location>
        <begin position="271"/>
        <end position="284"/>
    </location>
</feature>
<name>A0A1V8SFA6_9PEZI</name>
<comment type="caution">
    <text evidence="2">The sequence shown here is derived from an EMBL/GenBank/DDBJ whole genome shotgun (WGS) entry which is preliminary data.</text>
</comment>
<dbReference type="Pfam" id="PF08316">
    <property type="entry name" value="Pal1"/>
    <property type="match status" value="1"/>
</dbReference>
<evidence type="ECO:0000256" key="1">
    <source>
        <dbReference type="SAM" id="MobiDB-lite"/>
    </source>
</evidence>
<evidence type="ECO:0008006" key="4">
    <source>
        <dbReference type="Google" id="ProtNLM"/>
    </source>
</evidence>
<evidence type="ECO:0000313" key="2">
    <source>
        <dbReference type="EMBL" id="OQN97783.1"/>
    </source>
</evidence>
<feature type="compositionally biased region" description="Basic residues" evidence="1">
    <location>
        <begin position="150"/>
        <end position="160"/>
    </location>
</feature>
<dbReference type="OrthoDB" id="5389892at2759"/>
<dbReference type="InParanoid" id="A0A1V8SFA6"/>
<feature type="region of interest" description="Disordered" evidence="1">
    <location>
        <begin position="257"/>
        <end position="284"/>
    </location>
</feature>
<evidence type="ECO:0000313" key="3">
    <source>
        <dbReference type="Proteomes" id="UP000192596"/>
    </source>
</evidence>
<proteinExistence type="predicted"/>
<dbReference type="PANTHER" id="PTHR28307">
    <property type="entry name" value="PROTEIN PAL1"/>
    <property type="match status" value="1"/>
</dbReference>
<dbReference type="EMBL" id="NAJO01000051">
    <property type="protein sequence ID" value="OQN97783.1"/>
    <property type="molecule type" value="Genomic_DNA"/>
</dbReference>
<feature type="compositionally biased region" description="Basic and acidic residues" evidence="1">
    <location>
        <begin position="347"/>
        <end position="358"/>
    </location>
</feature>
<feature type="compositionally biased region" description="Basic and acidic residues" evidence="1">
    <location>
        <begin position="132"/>
        <end position="149"/>
    </location>
</feature>
<dbReference type="Proteomes" id="UP000192596">
    <property type="component" value="Unassembled WGS sequence"/>
</dbReference>
<feature type="region of interest" description="Disordered" evidence="1">
    <location>
        <begin position="347"/>
        <end position="381"/>
    </location>
</feature>
<reference evidence="3" key="1">
    <citation type="submission" date="2017-03" db="EMBL/GenBank/DDBJ databases">
        <title>Genomes of endolithic fungi from Antarctica.</title>
        <authorList>
            <person name="Coleine C."/>
            <person name="Masonjones S."/>
            <person name="Stajich J.E."/>
        </authorList>
    </citation>
    <scope>NUCLEOTIDE SEQUENCE [LARGE SCALE GENOMIC DNA]</scope>
    <source>
        <strain evidence="3">CCFEE 5527</strain>
    </source>
</reference>
<protein>
    <recommendedName>
        <fullName evidence="4">Pal1 cell morphology protein</fullName>
    </recommendedName>
</protein>
<accession>A0A1V8SFA6</accession>
<dbReference type="PANTHER" id="PTHR28307:SF1">
    <property type="entry name" value="PAL1 CELL MORPHOLOGY PROTEIN"/>
    <property type="match status" value="1"/>
</dbReference>
<dbReference type="AlphaFoldDB" id="A0A1V8SFA6"/>
<dbReference type="GO" id="GO:0005737">
    <property type="term" value="C:cytoplasm"/>
    <property type="evidence" value="ECO:0007669"/>
    <property type="project" value="TreeGrafter"/>
</dbReference>